<keyword evidence="5 13" id="KW-0349">Heme</keyword>
<evidence type="ECO:0000256" key="12">
    <source>
        <dbReference type="ARBA" id="ARBA00023136"/>
    </source>
</evidence>
<dbReference type="InterPro" id="IPR050476">
    <property type="entry name" value="Insect_CytP450_Detox"/>
</dbReference>
<dbReference type="Gene3D" id="1.10.630.10">
    <property type="entry name" value="Cytochrome P450"/>
    <property type="match status" value="1"/>
</dbReference>
<keyword evidence="7" id="KW-0256">Endoplasmic reticulum</keyword>
<keyword evidence="9 14" id="KW-0560">Oxidoreductase</keyword>
<dbReference type="InterPro" id="IPR036396">
    <property type="entry name" value="Cyt_P450_sf"/>
</dbReference>
<evidence type="ECO:0000256" key="1">
    <source>
        <dbReference type="ARBA" id="ARBA00001971"/>
    </source>
</evidence>
<sequence length="573" mass="66116">MIDSCRTPATSVLVFVYFGARLLLDAIKACYATRCAVSAQAQLIMYTSNLSSILTWKMVIFAFCVLNFTISLTLVLFASVVALLTAMTYLFWRRMNYWQEHGIPHDKPSYLYGSFRGLTKLYGFSEIIRSMYQRYKHTGPFCGYYFFQRPAVMVLDTELVKNILIKDFSNFSDRGLFHNEKDDPLTGHLFFVDGKKWHVLHGKLSSTFTERKVRGMFPCVRDIAQQMISTLDQLIERNQNVEVKELMGRYTTDVIGKCALGIECNSLANPNAECRAIGRRIFTDRRHGLLVSGLIQGFPQLAQKLHMATIHPDIEKFFMRLVRENVEYREKYNVHGNDFMELLMELNKGGKLRYDKNDEFKGLTVEEMTAQAFFFFAAGSEKSSSTLSFTLYELAMQPELQDRLRCEINETLCQHDNELCFESLNEMAYMKQVIAETLRKYPILPHLARQALHDYVVPGHPKYVIPAGTLVTIPVVGIHYDPDIYPDPERFDPERFTPELVKARNKVEWLPFGDGPRKCIGFRFGHMEIRVALTFLLQKYRFSLSAQTVMPVEVSKSFSIIPRNGIFLKVERI</sequence>
<keyword evidence="8" id="KW-0492">Microsome</keyword>
<evidence type="ECO:0000256" key="10">
    <source>
        <dbReference type="ARBA" id="ARBA00023004"/>
    </source>
</evidence>
<evidence type="ECO:0000256" key="11">
    <source>
        <dbReference type="ARBA" id="ARBA00023033"/>
    </source>
</evidence>
<evidence type="ECO:0000256" key="3">
    <source>
        <dbReference type="ARBA" id="ARBA00004406"/>
    </source>
</evidence>
<keyword evidence="15" id="KW-1133">Transmembrane helix</keyword>
<evidence type="ECO:0000256" key="9">
    <source>
        <dbReference type="ARBA" id="ARBA00023002"/>
    </source>
</evidence>
<name>A0A0K8VM78_BACLA</name>
<dbReference type="PRINTS" id="PR00463">
    <property type="entry name" value="EP450I"/>
</dbReference>
<keyword evidence="10 13" id="KW-0408">Iron</keyword>
<dbReference type="InterPro" id="IPR017972">
    <property type="entry name" value="Cyt_P450_CS"/>
</dbReference>
<accession>A0A0K8VM78</accession>
<evidence type="ECO:0000256" key="7">
    <source>
        <dbReference type="ARBA" id="ARBA00022824"/>
    </source>
</evidence>
<evidence type="ECO:0000256" key="5">
    <source>
        <dbReference type="ARBA" id="ARBA00022617"/>
    </source>
</evidence>
<keyword evidence="12 15" id="KW-0472">Membrane</keyword>
<gene>
    <name evidence="17" type="primary">Cyp6a2_6</name>
    <name evidence="16" type="synonym">Cyp6a2_13</name>
    <name evidence="16" type="ORF">c0_g1_i7</name>
    <name evidence="17" type="ORF">c0_g1_i8</name>
</gene>
<comment type="subcellular location">
    <subcellularLocation>
        <location evidence="3">Endoplasmic reticulum membrane</location>
        <topology evidence="3">Peripheral membrane protein</topology>
    </subcellularLocation>
    <subcellularLocation>
        <location evidence="2">Microsome membrane</location>
        <topology evidence="2">Peripheral membrane protein</topology>
    </subcellularLocation>
</comment>
<keyword evidence="15" id="KW-0812">Transmembrane</keyword>
<comment type="similarity">
    <text evidence="4 14">Belongs to the cytochrome P450 family.</text>
</comment>
<evidence type="ECO:0000313" key="16">
    <source>
        <dbReference type="EMBL" id="JAI23937.1"/>
    </source>
</evidence>
<feature type="transmembrane region" description="Helical" evidence="15">
    <location>
        <begin position="74"/>
        <end position="92"/>
    </location>
</feature>
<dbReference type="InterPro" id="IPR001128">
    <property type="entry name" value="Cyt_P450"/>
</dbReference>
<dbReference type="PROSITE" id="PS00086">
    <property type="entry name" value="CYTOCHROME_P450"/>
    <property type="match status" value="1"/>
</dbReference>
<protein>
    <submittedName>
        <fullName evidence="17">Cytochrome P450 6a2</fullName>
    </submittedName>
</protein>
<evidence type="ECO:0000256" key="6">
    <source>
        <dbReference type="ARBA" id="ARBA00022723"/>
    </source>
</evidence>
<dbReference type="InterPro" id="IPR002401">
    <property type="entry name" value="Cyt_P450_E_grp-I"/>
</dbReference>
<dbReference type="AlphaFoldDB" id="A0A0K8VM78"/>
<dbReference type="PANTHER" id="PTHR24292">
    <property type="entry name" value="CYTOCHROME P450"/>
    <property type="match status" value="1"/>
</dbReference>
<evidence type="ECO:0000256" key="8">
    <source>
        <dbReference type="ARBA" id="ARBA00022848"/>
    </source>
</evidence>
<dbReference type="OrthoDB" id="2789670at2759"/>
<dbReference type="EMBL" id="GDHF01028377">
    <property type="protein sequence ID" value="JAI23937.1"/>
    <property type="molecule type" value="Transcribed_RNA"/>
</dbReference>
<dbReference type="GO" id="GO:0016705">
    <property type="term" value="F:oxidoreductase activity, acting on paired donors, with incorporation or reduction of molecular oxygen"/>
    <property type="evidence" value="ECO:0007669"/>
    <property type="project" value="InterPro"/>
</dbReference>
<comment type="cofactor">
    <cofactor evidence="1 13">
        <name>heme</name>
        <dbReference type="ChEBI" id="CHEBI:30413"/>
    </cofactor>
</comment>
<dbReference type="SUPFAM" id="SSF48264">
    <property type="entry name" value="Cytochrome P450"/>
    <property type="match status" value="1"/>
</dbReference>
<evidence type="ECO:0000256" key="4">
    <source>
        <dbReference type="ARBA" id="ARBA00010617"/>
    </source>
</evidence>
<dbReference type="FunFam" id="1.10.630.10:FF:000042">
    <property type="entry name" value="Cytochrome P450"/>
    <property type="match status" value="1"/>
</dbReference>
<dbReference type="PRINTS" id="PR00385">
    <property type="entry name" value="P450"/>
</dbReference>
<evidence type="ECO:0000256" key="2">
    <source>
        <dbReference type="ARBA" id="ARBA00004174"/>
    </source>
</evidence>
<dbReference type="GO" id="GO:0020037">
    <property type="term" value="F:heme binding"/>
    <property type="evidence" value="ECO:0007669"/>
    <property type="project" value="InterPro"/>
</dbReference>
<dbReference type="GO" id="GO:0005789">
    <property type="term" value="C:endoplasmic reticulum membrane"/>
    <property type="evidence" value="ECO:0007669"/>
    <property type="project" value="UniProtKB-SubCell"/>
</dbReference>
<dbReference type="GO" id="GO:0004497">
    <property type="term" value="F:monooxygenase activity"/>
    <property type="evidence" value="ECO:0007669"/>
    <property type="project" value="UniProtKB-KW"/>
</dbReference>
<keyword evidence="11 14" id="KW-0503">Monooxygenase</keyword>
<evidence type="ECO:0000256" key="14">
    <source>
        <dbReference type="RuleBase" id="RU000461"/>
    </source>
</evidence>
<evidence type="ECO:0000313" key="17">
    <source>
        <dbReference type="EMBL" id="JAI39996.1"/>
    </source>
</evidence>
<organism evidence="17">
    <name type="scientific">Bactrocera latifrons</name>
    <name type="common">Malaysian fruit fly</name>
    <name type="synonym">Chaetodacus latifrons</name>
    <dbReference type="NCBI Taxonomy" id="174628"/>
    <lineage>
        <taxon>Eukaryota</taxon>
        <taxon>Metazoa</taxon>
        <taxon>Ecdysozoa</taxon>
        <taxon>Arthropoda</taxon>
        <taxon>Hexapoda</taxon>
        <taxon>Insecta</taxon>
        <taxon>Pterygota</taxon>
        <taxon>Neoptera</taxon>
        <taxon>Endopterygota</taxon>
        <taxon>Diptera</taxon>
        <taxon>Brachycera</taxon>
        <taxon>Muscomorpha</taxon>
        <taxon>Tephritoidea</taxon>
        <taxon>Tephritidae</taxon>
        <taxon>Bactrocera</taxon>
        <taxon>Bactrocera</taxon>
    </lineage>
</organism>
<feature type="binding site" description="axial binding residue" evidence="13">
    <location>
        <position position="519"/>
    </location>
    <ligand>
        <name>heme</name>
        <dbReference type="ChEBI" id="CHEBI:30413"/>
    </ligand>
    <ligandPart>
        <name>Fe</name>
        <dbReference type="ChEBI" id="CHEBI:18248"/>
    </ligandPart>
</feature>
<keyword evidence="6 13" id="KW-0479">Metal-binding</keyword>
<dbReference type="GO" id="GO:0005506">
    <property type="term" value="F:iron ion binding"/>
    <property type="evidence" value="ECO:0007669"/>
    <property type="project" value="InterPro"/>
</dbReference>
<proteinExistence type="inferred from homology"/>
<evidence type="ECO:0000256" key="15">
    <source>
        <dbReference type="SAM" id="Phobius"/>
    </source>
</evidence>
<evidence type="ECO:0000256" key="13">
    <source>
        <dbReference type="PIRSR" id="PIRSR602401-1"/>
    </source>
</evidence>
<reference evidence="17" key="1">
    <citation type="submission" date="2015-06" db="EMBL/GenBank/DDBJ databases">
        <authorList>
            <person name="Hoefler B.C."/>
            <person name="Straight P.D."/>
        </authorList>
    </citation>
    <scope>NUCLEOTIDE SEQUENCE</scope>
</reference>
<dbReference type="CDD" id="cd11056">
    <property type="entry name" value="CYP6-like"/>
    <property type="match status" value="1"/>
</dbReference>
<dbReference type="EMBL" id="GDHF01012318">
    <property type="protein sequence ID" value="JAI39996.1"/>
    <property type="molecule type" value="Transcribed_RNA"/>
</dbReference>
<dbReference type="Pfam" id="PF00067">
    <property type="entry name" value="p450"/>
    <property type="match status" value="1"/>
</dbReference>
<dbReference type="PANTHER" id="PTHR24292:SF100">
    <property type="entry name" value="CYTOCHROME P450 6A16, ISOFORM B-RELATED"/>
    <property type="match status" value="1"/>
</dbReference>